<dbReference type="EMBL" id="PP429226">
    <property type="protein sequence ID" value="XCI77428.1"/>
    <property type="molecule type" value="Genomic_DNA"/>
</dbReference>
<evidence type="ECO:0000313" key="1">
    <source>
        <dbReference type="EMBL" id="XCI77428.1"/>
    </source>
</evidence>
<gene>
    <name evidence="1" type="ORF">LDCGVIBL_CDS0070</name>
</gene>
<sequence>MSLKRGDIVTISENGKRLLGRIHYIQSEVCFVENISIGPEGKDQDELLFSIGAFDEIPSLKKNVKTFYRSVHEVSHASVSALIDFLVDERVTWGSKSVSYEVKGVSFGEGDIVIYFKSKSGKRIDPEGTFEESPPPHFLQDLENLEILREYEPELQKLPVAVQEPVLPEAEELRFEVKKKITPGYYGIADVDTDQITLRLRNREDFLKARNFLDHILNEGIDL</sequence>
<organism evidence="1">
    <name type="scientific">Rhizobium phage LG08</name>
    <dbReference type="NCBI Taxonomy" id="3129229"/>
    <lineage>
        <taxon>Viruses</taxon>
        <taxon>Duplodnaviria</taxon>
        <taxon>Heunggongvirae</taxon>
        <taxon>Uroviricota</taxon>
        <taxon>Caudoviricetes</taxon>
    </lineage>
</organism>
<reference evidence="1" key="1">
    <citation type="submission" date="2024-03" db="EMBL/GenBank/DDBJ databases">
        <authorList>
            <person name="Chantapakul B."/>
            <person name="Wang S."/>
        </authorList>
    </citation>
    <scope>NUCLEOTIDE SEQUENCE</scope>
</reference>
<accession>A0AAU8HXU4</accession>
<protein>
    <submittedName>
        <fullName evidence="1">Uncharacterized protein</fullName>
    </submittedName>
</protein>
<proteinExistence type="predicted"/>
<name>A0AAU8HXU4_9CAUD</name>